<feature type="compositionally biased region" description="Polar residues" evidence="8">
    <location>
        <begin position="44"/>
        <end position="68"/>
    </location>
</feature>
<feature type="compositionally biased region" description="Basic residues" evidence="8">
    <location>
        <begin position="100"/>
        <end position="110"/>
    </location>
</feature>
<evidence type="ECO:0000256" key="1">
    <source>
        <dbReference type="ARBA" id="ARBA00004395"/>
    </source>
</evidence>
<feature type="compositionally biased region" description="Polar residues" evidence="8">
    <location>
        <begin position="83"/>
        <end position="94"/>
    </location>
</feature>
<evidence type="ECO:0000256" key="8">
    <source>
        <dbReference type="SAM" id="MobiDB-lite"/>
    </source>
</evidence>
<evidence type="ECO:0000256" key="3">
    <source>
        <dbReference type="ARBA" id="ARBA00020978"/>
    </source>
</evidence>
<dbReference type="AlphaFoldDB" id="A0A061B652"/>
<comment type="subcellular location">
    <subcellularLocation>
        <location evidence="1">Golgi apparatus membrane</location>
        <topology evidence="1">Peripheral membrane protein</topology>
    </subcellularLocation>
</comment>
<keyword evidence="4" id="KW-0813">Transport</keyword>
<evidence type="ECO:0000313" key="9">
    <source>
        <dbReference type="EMBL" id="CDR43127.1"/>
    </source>
</evidence>
<dbReference type="Pfam" id="PF08700">
    <property type="entry name" value="VPS51_Exo84_N"/>
    <property type="match status" value="1"/>
</dbReference>
<feature type="compositionally biased region" description="Basic and acidic residues" evidence="8">
    <location>
        <begin position="227"/>
        <end position="236"/>
    </location>
</feature>
<evidence type="ECO:0000256" key="6">
    <source>
        <dbReference type="ARBA" id="ARBA00023034"/>
    </source>
</evidence>
<name>A0A061B652_RHOTO</name>
<evidence type="ECO:0000256" key="5">
    <source>
        <dbReference type="ARBA" id="ARBA00022927"/>
    </source>
</evidence>
<keyword evidence="6" id="KW-0333">Golgi apparatus</keyword>
<evidence type="ECO:0000256" key="4">
    <source>
        <dbReference type="ARBA" id="ARBA00022448"/>
    </source>
</evidence>
<sequence length="1021" mass="108777">MASQPPETPRPRSSSSTTSFTSPPPSSRRRPPPSVLSPLSGLSNASPAASLRSSTYQSSARSPESVSGYSLAPSRFRTFSATASQAGSIATTASPGGPARFKRGHARKRPGQPPLPPPVRTNNPDEVDLMALEEPDEVFRMFGVRDVRKIEQRASDAANAKVAELRTMVGERYRDLLAAADSIVRMRSAAEKLVDKLDTVQAAVSAADSAVADTPTKPRPTLQNKRQRSDSPTEERTLASSATLSFTIHLLLTIPSLVHSLVDSSDFLLAARLEDLGRLVYRELSEFSPPAAEGDDEDEEPPRLQESFPIIEKQWEILSALRPVVLRNALGDLKVWDAPASRTAQTVAAIVMLQETTTSSALSTFLNARSRTLDELLRAPSTSSNTLTPAVVTERLEQVLGLILRTVEAVSTIFGGESSDGMLAQLPQQVEQPGDAASPVPPIFSAFPNYSTLQRHLPDSILRYSPTLTASQTGSPDAVQAVTSQLDAWLSHEVERVVSGISSWISTLCSPAPGSPSSSSAGAKPLSHIRLAVRRNLTTAEPSSTSVAKSLQSRLEGTIETLFADVYRSRLSALVSRVQPSLQTLLLALPDSEADRDTAKFLFDAPLAFPNAGMYASRSSSAKTAGTDPFEAFLSKVGKRVEGRSPLLDTGLTELEEAARDLRTDLEDWLGEKEDVKGAEDDREMRARLRREYLSAAEETLKGVADALDAVLAEVADDVSNSLFVGNFAFLLSSSRTFTRDLLLSGTSSQDLPFLSSWRDRLSAIQDASLETWRLQAVARAVGKVQESMNAVAAAAPGATLWAWDASRSAGENDALLPSSPSSALLSALRSLSSSIHRVGLHRTQSDSSIAVSLLAAFAEQARDVAGHFAEALEKGEVPDERVKREVAAQVAWDLALVGRLVSAHKGAASSKGEWEDAKGRFLQLVSSNAGSLASRVDDSALQYLQRTQSILAALLPYDRTLAAQAGSTGAAGKAKAIGATARLLPLGQTVSGAGSLGDFKSTSAGLVKPGPRLGLLPTRG</sequence>
<evidence type="ECO:0000256" key="2">
    <source>
        <dbReference type="ARBA" id="ARBA00006653"/>
    </source>
</evidence>
<dbReference type="PANTHER" id="PTHR31658:SF0">
    <property type="entry name" value="CONSERVED OLIGOMERIC GOLGI COMPLEX SUBUNIT 1"/>
    <property type="match status" value="1"/>
</dbReference>
<keyword evidence="5" id="KW-0653">Protein transport</keyword>
<dbReference type="OrthoDB" id="46189at2759"/>
<gene>
    <name evidence="9" type="ORF">RHTO0S_07e08614g</name>
</gene>
<proteinExistence type="inferred from homology"/>
<evidence type="ECO:0000256" key="7">
    <source>
        <dbReference type="ARBA" id="ARBA00023136"/>
    </source>
</evidence>
<dbReference type="InterPro" id="IPR033370">
    <property type="entry name" value="COG1"/>
</dbReference>
<feature type="compositionally biased region" description="Low complexity" evidence="8">
    <location>
        <begin position="1"/>
        <end position="21"/>
    </location>
</feature>
<dbReference type="GO" id="GO:0015031">
    <property type="term" value="P:protein transport"/>
    <property type="evidence" value="ECO:0007669"/>
    <property type="project" value="UniProtKB-KW"/>
</dbReference>
<accession>A0A061B652</accession>
<feature type="region of interest" description="Disordered" evidence="8">
    <location>
        <begin position="1"/>
        <end position="70"/>
    </location>
</feature>
<feature type="region of interest" description="Disordered" evidence="8">
    <location>
        <begin position="206"/>
        <end position="236"/>
    </location>
</feature>
<dbReference type="GO" id="GO:0017119">
    <property type="term" value="C:Golgi transport complex"/>
    <property type="evidence" value="ECO:0007669"/>
    <property type="project" value="InterPro"/>
</dbReference>
<dbReference type="PANTHER" id="PTHR31658">
    <property type="entry name" value="CONSERVED OLIGOMERIC GOLGI COMPLEX SUBUNIT 1"/>
    <property type="match status" value="1"/>
</dbReference>
<comment type="similarity">
    <text evidence="2">Belongs to the COG1 family.</text>
</comment>
<dbReference type="GO" id="GO:0006891">
    <property type="term" value="P:intra-Golgi vesicle-mediated transport"/>
    <property type="evidence" value="ECO:0007669"/>
    <property type="project" value="InterPro"/>
</dbReference>
<protein>
    <recommendedName>
        <fullName evidence="3">Conserved oligomeric Golgi complex subunit 1</fullName>
    </recommendedName>
</protein>
<organism evidence="9">
    <name type="scientific">Rhodotorula toruloides</name>
    <name type="common">Yeast</name>
    <name type="synonym">Rhodosporidium toruloides</name>
    <dbReference type="NCBI Taxonomy" id="5286"/>
    <lineage>
        <taxon>Eukaryota</taxon>
        <taxon>Fungi</taxon>
        <taxon>Dikarya</taxon>
        <taxon>Basidiomycota</taxon>
        <taxon>Pucciniomycotina</taxon>
        <taxon>Microbotryomycetes</taxon>
        <taxon>Sporidiobolales</taxon>
        <taxon>Sporidiobolaceae</taxon>
        <taxon>Rhodotorula</taxon>
    </lineage>
</organism>
<keyword evidence="7" id="KW-0472">Membrane</keyword>
<dbReference type="EMBL" id="LK052942">
    <property type="protein sequence ID" value="CDR43127.1"/>
    <property type="molecule type" value="Genomic_DNA"/>
</dbReference>
<reference evidence="9" key="1">
    <citation type="journal article" date="2014" name="Genome Announc.">
        <title>Draft genome sequence of Rhodosporidium toruloides CECT1137, an oleaginous yeast of biotechnological interest.</title>
        <authorList>
            <person name="Morin N."/>
            <person name="Calcas X."/>
            <person name="Devillers H."/>
            <person name="Durrens P."/>
            <person name="Sherman D.J."/>
            <person name="Nicaud J.-M."/>
            <person name="Neuveglise C."/>
        </authorList>
    </citation>
    <scope>NUCLEOTIDE SEQUENCE</scope>
    <source>
        <strain evidence="9">CECT1137</strain>
    </source>
</reference>
<feature type="region of interest" description="Disordered" evidence="8">
    <location>
        <begin position="83"/>
        <end position="123"/>
    </location>
</feature>
<dbReference type="GO" id="GO:0000139">
    <property type="term" value="C:Golgi membrane"/>
    <property type="evidence" value="ECO:0007669"/>
    <property type="project" value="UniProtKB-SubCell"/>
</dbReference>